<dbReference type="PANTHER" id="PTHR23189">
    <property type="entry name" value="RNA RECOGNITION MOTIF-CONTAINING"/>
    <property type="match status" value="1"/>
</dbReference>
<dbReference type="Proteomes" id="UP000054383">
    <property type="component" value="Unassembled WGS sequence"/>
</dbReference>
<sequence>MTNVDSPETKLTTYSPEQLRGPFHSHSKRNATMSLGGISNFSIAPTVDPFIGPDYSVQPPQFSPGCLNFQPFGLGHSDQGISGEASVGSVDYPGLPTPKTASHPNKFRVGEGASPISPLFAEKANSSLSRGNVETMYPAPKSRAFAVEGVSPTLSHLAVAGLFSRREFESIQGPDLSGLSSIGRFVVGFADFRDTQKALEKLRIIHPAWRIIPLTAREHAQESKHATECSSDFEGHVSITVFLNDQRADLDMSSIYSTVQGIARNFGAINAFKAASLQIAKENDFFVEYCDTRDAANAVSVLNGACIEDLFLETKHIRPDVESCPGVFFRQANHGRDEFSPTTSSRKQQPETPIREHHALVLSPTGRSTVPMEDISDLMDLLSPTQKRVGLEHDGSHFTDQRLKHPQNVVDSDRIRLGLDVRTTIMLRNIPNKVDLSLLKTIIDETSFGKYDFMYLRIDFANNCNVGYAFINFEDPIDIIDFVQARAGRTWNCFNSDKVAEVSYATIQGRDCLVQKFRNSSVMLEDPSFRPKLFYTGKGPLAGTEEPFPGPNNISKMRRSVENAEQVGLFAPRITRDVRRGQGMRSSASQASFARKGLSQRQLLLNATPETSPVSRRDF</sequence>
<reference evidence="5 6" key="1">
    <citation type="submission" date="2015-04" db="EMBL/GenBank/DDBJ databases">
        <authorList>
            <person name="Syromyatnikov M.Y."/>
            <person name="Popov V.N."/>
        </authorList>
    </citation>
    <scope>NUCLEOTIDE SEQUENCE [LARGE SCALE GENOMIC DNA]</scope>
    <source>
        <strain evidence="5">WF-38-12</strain>
    </source>
</reference>
<feature type="region of interest" description="Disordered" evidence="3">
    <location>
        <begin position="85"/>
        <end position="106"/>
    </location>
</feature>
<feature type="region of interest" description="Disordered" evidence="3">
    <location>
        <begin position="1"/>
        <end position="30"/>
    </location>
</feature>
<dbReference type="EMBL" id="CVMT01000005">
    <property type="protein sequence ID" value="CRG88745.1"/>
    <property type="molecule type" value="Genomic_DNA"/>
</dbReference>
<feature type="compositionally biased region" description="Polar residues" evidence="3">
    <location>
        <begin position="1"/>
        <end position="16"/>
    </location>
</feature>
<accession>A0A0U1LZL6</accession>
<evidence type="ECO:0000259" key="4">
    <source>
        <dbReference type="PROSITE" id="PS50102"/>
    </source>
</evidence>
<feature type="compositionally biased region" description="Polar residues" evidence="3">
    <location>
        <begin position="599"/>
        <end position="619"/>
    </location>
</feature>
<protein>
    <submittedName>
        <fullName evidence="5">Meiosis protein mei2</fullName>
    </submittedName>
</protein>
<dbReference type="InterPro" id="IPR035979">
    <property type="entry name" value="RBD_domain_sf"/>
</dbReference>
<gene>
    <name evidence="5" type="primary">AML1</name>
    <name evidence="5" type="ORF">PISL3812_05779</name>
</gene>
<dbReference type="CDD" id="cd12532">
    <property type="entry name" value="RRM3_MEI2_fungi"/>
    <property type="match status" value="1"/>
</dbReference>
<name>A0A0U1LZL6_TALIS</name>
<evidence type="ECO:0000256" key="3">
    <source>
        <dbReference type="SAM" id="MobiDB-lite"/>
    </source>
</evidence>
<dbReference type="STRING" id="28573.A0A0U1LZL6"/>
<keyword evidence="6" id="KW-1185">Reference proteome</keyword>
<evidence type="ECO:0000313" key="5">
    <source>
        <dbReference type="EMBL" id="CRG88745.1"/>
    </source>
</evidence>
<keyword evidence="1 2" id="KW-0694">RNA-binding</keyword>
<evidence type="ECO:0000256" key="1">
    <source>
        <dbReference type="ARBA" id="ARBA00022884"/>
    </source>
</evidence>
<dbReference type="PROSITE" id="PS50102">
    <property type="entry name" value="RRM"/>
    <property type="match status" value="1"/>
</dbReference>
<dbReference type="SUPFAM" id="SSF54928">
    <property type="entry name" value="RNA-binding domain, RBD"/>
    <property type="match status" value="1"/>
</dbReference>
<dbReference type="InterPro" id="IPR034862">
    <property type="entry name" value="Fungal_Mei2-like_RRM3"/>
</dbReference>
<evidence type="ECO:0000256" key="2">
    <source>
        <dbReference type="PROSITE-ProRule" id="PRU00176"/>
    </source>
</evidence>
<feature type="region of interest" description="Disordered" evidence="3">
    <location>
        <begin position="578"/>
        <end position="619"/>
    </location>
</feature>
<dbReference type="Pfam" id="PF04059">
    <property type="entry name" value="RRM_2"/>
    <property type="match status" value="1"/>
</dbReference>
<dbReference type="InterPro" id="IPR007201">
    <property type="entry name" value="Mei2-like_Rrm_C"/>
</dbReference>
<dbReference type="AlphaFoldDB" id="A0A0U1LZL6"/>
<dbReference type="OMA" id="GTEDRFP"/>
<organism evidence="5 6">
    <name type="scientific">Talaromyces islandicus</name>
    <name type="common">Penicillium islandicum</name>
    <dbReference type="NCBI Taxonomy" id="28573"/>
    <lineage>
        <taxon>Eukaryota</taxon>
        <taxon>Fungi</taxon>
        <taxon>Dikarya</taxon>
        <taxon>Ascomycota</taxon>
        <taxon>Pezizomycotina</taxon>
        <taxon>Eurotiomycetes</taxon>
        <taxon>Eurotiomycetidae</taxon>
        <taxon>Eurotiales</taxon>
        <taxon>Trichocomaceae</taxon>
        <taxon>Talaromyces</taxon>
        <taxon>Talaromyces sect. Islandici</taxon>
    </lineage>
</organism>
<proteinExistence type="predicted"/>
<dbReference type="GO" id="GO:0003723">
    <property type="term" value="F:RNA binding"/>
    <property type="evidence" value="ECO:0007669"/>
    <property type="project" value="UniProtKB-UniRule"/>
</dbReference>
<evidence type="ECO:0000313" key="6">
    <source>
        <dbReference type="Proteomes" id="UP000054383"/>
    </source>
</evidence>
<feature type="domain" description="RRM" evidence="4">
    <location>
        <begin position="423"/>
        <end position="507"/>
    </location>
</feature>
<dbReference type="OrthoDB" id="417481at2759"/>
<dbReference type="InterPro" id="IPR000504">
    <property type="entry name" value="RRM_dom"/>
</dbReference>